<dbReference type="PANTHER" id="PTHR30069:SF29">
    <property type="entry name" value="HEMOGLOBIN AND HEMOGLOBIN-HAPTOGLOBIN-BINDING PROTEIN 1-RELATED"/>
    <property type="match status" value="1"/>
</dbReference>
<keyword evidence="5" id="KW-0732">Signal</keyword>
<keyword evidence="3" id="KW-1134">Transmembrane beta strand</keyword>
<evidence type="ECO:0000256" key="5">
    <source>
        <dbReference type="ARBA" id="ARBA00022729"/>
    </source>
</evidence>
<dbReference type="EMBL" id="JBHSPH010000010">
    <property type="protein sequence ID" value="MFC5865098.1"/>
    <property type="molecule type" value="Genomic_DNA"/>
</dbReference>
<dbReference type="InterPro" id="IPR039426">
    <property type="entry name" value="TonB-dep_rcpt-like"/>
</dbReference>
<keyword evidence="6" id="KW-0472">Membrane</keyword>
<evidence type="ECO:0000313" key="9">
    <source>
        <dbReference type="EMBL" id="MFC5865098.1"/>
    </source>
</evidence>
<dbReference type="RefSeq" id="WP_263331962.1">
    <property type="nucleotide sequence ID" value="NZ_JAGSYH010000001.1"/>
</dbReference>
<evidence type="ECO:0000313" key="10">
    <source>
        <dbReference type="Proteomes" id="UP001596091"/>
    </source>
</evidence>
<keyword evidence="7" id="KW-0998">Cell outer membrane</keyword>
<feature type="domain" description="TonB-dependent transporter Oar-like beta-barrel" evidence="8">
    <location>
        <begin position="568"/>
        <end position="796"/>
    </location>
</feature>
<accession>A0ABW1ELZ7</accession>
<dbReference type="InterPro" id="IPR036942">
    <property type="entry name" value="Beta-barrel_TonB_sf"/>
</dbReference>
<organism evidence="9 10">
    <name type="scientific">Acidicapsa dinghuensis</name>
    <dbReference type="NCBI Taxonomy" id="2218256"/>
    <lineage>
        <taxon>Bacteria</taxon>
        <taxon>Pseudomonadati</taxon>
        <taxon>Acidobacteriota</taxon>
        <taxon>Terriglobia</taxon>
        <taxon>Terriglobales</taxon>
        <taxon>Acidobacteriaceae</taxon>
        <taxon>Acidicapsa</taxon>
    </lineage>
</organism>
<keyword evidence="4" id="KW-0812">Transmembrane</keyword>
<keyword evidence="10" id="KW-1185">Reference proteome</keyword>
<sequence length="918" mass="99355">MVSLRSRSRILPYLVFASFISFISINLTASAASSNRPADLATAPIAGSITAAATGAADGEAKSSAPVRGTVADPTGAIVPNAEINLVDSSGAVKATLHSDGEGNFQILAPLGDYTLVVSEAGFDTVKTIVKLAPQAAPMLHIVLPISTMATTVNVNAGNSVDLTATDANSDTSVLSATDLKSLPIFDNDYSTAMSAFLDAGTEGTGGAGLLVDGVEANSATVSASAVQEVRINEDPYSAQYYWPGRGQMEIITRSATDHYHGEFNFFFRDSVLNAQTALAASKPFEQRRVYEGHLTGPIPHSKSSGFLFSFNRAEEDLDSVVFATEAQTPDNPTGIFQANVPAPTRETDLSARASHQFGDKNSAYAQYTYHSWDAKNQGVGGQALASAGYENQYHENDAIFHIDSTLSPVLLNQLSIVAEQDRGQNQNADEAPQVSVAGDFVGGSAQNDSTSTEYNFRLNDTVTWINGHHTVKIGANVPHFSRRVFDDNTNNLGTYTFAPTLASDGVTVLASALQNYANNLPSAFTENSGQSHFVYHQQELGAFIQDQWKVSPVFSITPGVRYDWQNFLAQDRLSFSPRVSFAWVLNQNTKTVVRGGGGVYYDRFGGSPLLDLARYENGARRSVNVSLDPSTLPASGCVPILECTTVSDAPANLVRMQSGASVPYQIQYGLSIERGFGKSATGVISTYSVKGDHRFRSIDINAPTPESDYTERPDPDYGRIREMQAEGTFIGNGLDVSFRGTVNKYFTGFGRYTWSHFESNQEGIGWFPQNQYDPNAEWANSSWDRRNRLGMYAIFNRESVANLAVGVFANSGQPWSILTGADPYGDDLFNARPDGVARNTESLPSYVDLDLRWGHDWHLTNSKQDESPRVGFSAGAFNILNHENISGVDQVESSSSYGEPTTASPSRRIQLAMRFEF</sequence>
<dbReference type="InterPro" id="IPR057601">
    <property type="entry name" value="Oar-like_b-barrel"/>
</dbReference>
<evidence type="ECO:0000256" key="3">
    <source>
        <dbReference type="ARBA" id="ARBA00022452"/>
    </source>
</evidence>
<dbReference type="Pfam" id="PF25183">
    <property type="entry name" value="OMP_b-brl_4"/>
    <property type="match status" value="1"/>
</dbReference>
<dbReference type="Gene3D" id="2.60.40.1120">
    <property type="entry name" value="Carboxypeptidase-like, regulatory domain"/>
    <property type="match status" value="1"/>
</dbReference>
<evidence type="ECO:0000256" key="4">
    <source>
        <dbReference type="ARBA" id="ARBA00022692"/>
    </source>
</evidence>
<dbReference type="SUPFAM" id="SSF56935">
    <property type="entry name" value="Porins"/>
    <property type="match status" value="1"/>
</dbReference>
<reference evidence="10" key="1">
    <citation type="journal article" date="2019" name="Int. J. Syst. Evol. Microbiol.">
        <title>The Global Catalogue of Microorganisms (GCM) 10K type strain sequencing project: providing services to taxonomists for standard genome sequencing and annotation.</title>
        <authorList>
            <consortium name="The Broad Institute Genomics Platform"/>
            <consortium name="The Broad Institute Genome Sequencing Center for Infectious Disease"/>
            <person name="Wu L."/>
            <person name="Ma J."/>
        </authorList>
    </citation>
    <scope>NUCLEOTIDE SEQUENCE [LARGE SCALE GENOMIC DNA]</scope>
    <source>
        <strain evidence="10">JCM 4087</strain>
    </source>
</reference>
<dbReference type="PANTHER" id="PTHR30069">
    <property type="entry name" value="TONB-DEPENDENT OUTER MEMBRANE RECEPTOR"/>
    <property type="match status" value="1"/>
</dbReference>
<protein>
    <submittedName>
        <fullName evidence="9">TonB-dependent receptor domain-containing protein</fullName>
    </submittedName>
</protein>
<evidence type="ECO:0000256" key="7">
    <source>
        <dbReference type="ARBA" id="ARBA00023237"/>
    </source>
</evidence>
<evidence type="ECO:0000259" key="8">
    <source>
        <dbReference type="Pfam" id="PF25183"/>
    </source>
</evidence>
<dbReference type="Proteomes" id="UP001596091">
    <property type="component" value="Unassembled WGS sequence"/>
</dbReference>
<comment type="caution">
    <text evidence="9">The sequence shown here is derived from an EMBL/GenBank/DDBJ whole genome shotgun (WGS) entry which is preliminary data.</text>
</comment>
<keyword evidence="9" id="KW-0675">Receptor</keyword>
<dbReference type="Pfam" id="PF13620">
    <property type="entry name" value="CarboxypepD_reg"/>
    <property type="match status" value="1"/>
</dbReference>
<evidence type="ECO:0000256" key="2">
    <source>
        <dbReference type="ARBA" id="ARBA00022448"/>
    </source>
</evidence>
<dbReference type="SUPFAM" id="SSF49464">
    <property type="entry name" value="Carboxypeptidase regulatory domain-like"/>
    <property type="match status" value="1"/>
</dbReference>
<comment type="subcellular location">
    <subcellularLocation>
        <location evidence="1">Cell outer membrane</location>
        <topology evidence="1">Multi-pass membrane protein</topology>
    </subcellularLocation>
</comment>
<gene>
    <name evidence="9" type="ORF">ACFPT7_22520</name>
</gene>
<evidence type="ECO:0000256" key="1">
    <source>
        <dbReference type="ARBA" id="ARBA00004571"/>
    </source>
</evidence>
<proteinExistence type="predicted"/>
<name>A0ABW1ELZ7_9BACT</name>
<evidence type="ECO:0000256" key="6">
    <source>
        <dbReference type="ARBA" id="ARBA00023136"/>
    </source>
</evidence>
<dbReference type="InterPro" id="IPR008969">
    <property type="entry name" value="CarboxyPept-like_regulatory"/>
</dbReference>
<dbReference type="Gene3D" id="2.40.170.20">
    <property type="entry name" value="TonB-dependent receptor, beta-barrel domain"/>
    <property type="match status" value="2"/>
</dbReference>
<keyword evidence="2" id="KW-0813">Transport</keyword>